<evidence type="ECO:0000256" key="1">
    <source>
        <dbReference type="SAM" id="SignalP"/>
    </source>
</evidence>
<organism evidence="2 3">
    <name type="scientific">Sediminihaliea albiluteola</name>
    <dbReference type="NCBI Taxonomy" id="2758564"/>
    <lineage>
        <taxon>Bacteria</taxon>
        <taxon>Pseudomonadati</taxon>
        <taxon>Pseudomonadota</taxon>
        <taxon>Gammaproteobacteria</taxon>
        <taxon>Cellvibrionales</taxon>
        <taxon>Halieaceae</taxon>
        <taxon>Sediminihaliea</taxon>
    </lineage>
</organism>
<protein>
    <recommendedName>
        <fullName evidence="4">Fimbrillin-like protein</fullName>
    </recommendedName>
</protein>
<dbReference type="AlphaFoldDB" id="A0A7W2YKC2"/>
<dbReference type="Proteomes" id="UP000539350">
    <property type="component" value="Unassembled WGS sequence"/>
</dbReference>
<sequence>MNWIVAKLRKRVFIAPLLSAALLGILSITTACSDTSGGGVTASAKQLDAMFGGIDEGESRVIASGAATATGEYTAYGPGRYSGPTQDFYQPARGSGRKHYRRGSNAEGPYTFTVFTDAAYQDKSDEVVRAALTFTLPKGAETGSYAIAAARDAADDEVQADFFVMAGSGRRFDRAIEGQLHLVELGKQLTAAWEFTAKTRGGQQVEVSGGVKGLQFTPQAETRYTLIVNGETQERSGRMATHSKNNEITLLPGSSIYLEMPINIGEGTHPLRKSRQAATDVVLNLPNYSFDVADGELILQDDGDFYSGSFSVTATGKDTIKLEGSFDHVSLEEHRAR</sequence>
<reference evidence="2 3" key="1">
    <citation type="submission" date="2020-07" db="EMBL/GenBank/DDBJ databases">
        <title>Halieaceae bacterium, F7430, whole genome shotgun sequencing project.</title>
        <authorList>
            <person name="Jiang S."/>
            <person name="Liu Z.W."/>
            <person name="Du Z.J."/>
        </authorList>
    </citation>
    <scope>NUCLEOTIDE SEQUENCE [LARGE SCALE GENOMIC DNA]</scope>
    <source>
        <strain evidence="2 3">F7430</strain>
    </source>
</reference>
<dbReference type="RefSeq" id="WP_182171945.1">
    <property type="nucleotide sequence ID" value="NZ_JACFXU010000014.1"/>
</dbReference>
<accession>A0A7W2YKC2</accession>
<comment type="caution">
    <text evidence="2">The sequence shown here is derived from an EMBL/GenBank/DDBJ whole genome shotgun (WGS) entry which is preliminary data.</text>
</comment>
<dbReference type="EMBL" id="JACFXU010000014">
    <property type="protein sequence ID" value="MBA6413178.1"/>
    <property type="molecule type" value="Genomic_DNA"/>
</dbReference>
<keyword evidence="1" id="KW-0732">Signal</keyword>
<feature type="chain" id="PRO_5031568161" description="Fimbrillin-like protein" evidence="1">
    <location>
        <begin position="34"/>
        <end position="337"/>
    </location>
</feature>
<evidence type="ECO:0008006" key="4">
    <source>
        <dbReference type="Google" id="ProtNLM"/>
    </source>
</evidence>
<keyword evidence="3" id="KW-1185">Reference proteome</keyword>
<gene>
    <name evidence="2" type="ORF">H2508_08665</name>
</gene>
<evidence type="ECO:0000313" key="3">
    <source>
        <dbReference type="Proteomes" id="UP000539350"/>
    </source>
</evidence>
<evidence type="ECO:0000313" key="2">
    <source>
        <dbReference type="EMBL" id="MBA6413178.1"/>
    </source>
</evidence>
<feature type="signal peptide" evidence="1">
    <location>
        <begin position="1"/>
        <end position="33"/>
    </location>
</feature>
<proteinExistence type="predicted"/>
<name>A0A7W2YKC2_9GAMM</name>
<dbReference type="PROSITE" id="PS51257">
    <property type="entry name" value="PROKAR_LIPOPROTEIN"/>
    <property type="match status" value="1"/>
</dbReference>